<dbReference type="Pfam" id="PF02522">
    <property type="entry name" value="Antibiotic_NAT"/>
    <property type="match status" value="1"/>
</dbReference>
<dbReference type="GO" id="GO:0046677">
    <property type="term" value="P:response to antibiotic"/>
    <property type="evidence" value="ECO:0007669"/>
    <property type="project" value="UniProtKB-KW"/>
</dbReference>
<evidence type="ECO:0000256" key="4">
    <source>
        <dbReference type="RuleBase" id="RU365031"/>
    </source>
</evidence>
<dbReference type="InterPro" id="IPR028345">
    <property type="entry name" value="Antibiotic_NAT-like"/>
</dbReference>
<reference evidence="5 6" key="1">
    <citation type="submission" date="2017-09" db="EMBL/GenBank/DDBJ databases">
        <authorList>
            <person name="Ehlers B."/>
            <person name="Leendertz F.H."/>
        </authorList>
    </citation>
    <scope>NUCLEOTIDE SEQUENCE [LARGE SCALE GENOMIC DNA]</scope>
    <source>
        <strain evidence="5 6">CGMCC 4.6857</strain>
    </source>
</reference>
<gene>
    <name evidence="5" type="ORF">SAMN05421748_1196</name>
</gene>
<comment type="catalytic activity">
    <reaction evidence="4">
        <text>a 2-deoxystreptamine antibiotic + acetyl-CoA = an N(3)-acetyl-2-deoxystreptamine antibiotic + CoA + H(+)</text>
        <dbReference type="Rhea" id="RHEA:12665"/>
        <dbReference type="ChEBI" id="CHEBI:15378"/>
        <dbReference type="ChEBI" id="CHEBI:57287"/>
        <dbReference type="ChEBI" id="CHEBI:57288"/>
        <dbReference type="ChEBI" id="CHEBI:57921"/>
        <dbReference type="ChEBI" id="CHEBI:77452"/>
        <dbReference type="EC" id="2.3.1.81"/>
    </reaction>
</comment>
<accession>A0A285JCW1</accession>
<organism evidence="5 6">
    <name type="scientific">Paractinoplanes atraurantiacus</name>
    <dbReference type="NCBI Taxonomy" id="1036182"/>
    <lineage>
        <taxon>Bacteria</taxon>
        <taxon>Bacillati</taxon>
        <taxon>Actinomycetota</taxon>
        <taxon>Actinomycetes</taxon>
        <taxon>Micromonosporales</taxon>
        <taxon>Micromonosporaceae</taxon>
        <taxon>Paractinoplanes</taxon>
    </lineage>
</organism>
<keyword evidence="2 4" id="KW-0808">Transferase</keyword>
<comment type="similarity">
    <text evidence="1 4">Belongs to the antibiotic N-acetyltransferase family.</text>
</comment>
<keyword evidence="3 4" id="KW-0012">Acyltransferase</keyword>
<dbReference type="PANTHER" id="PTHR11104:SF0">
    <property type="entry name" value="SPBETA PROPHAGE-DERIVED AMINOGLYCOSIDE N(3')-ACETYLTRANSFERASE-LIKE PROTEIN YOKD"/>
    <property type="match status" value="1"/>
</dbReference>
<keyword evidence="4" id="KW-0046">Antibiotic resistance</keyword>
<evidence type="ECO:0000256" key="1">
    <source>
        <dbReference type="ARBA" id="ARBA00006383"/>
    </source>
</evidence>
<sequence>MTTATRQRSLIAELRALGLAVGDVVLVHCSLRSVGRIIGGAAALACALRAAVGPGGTLVVPAQTPDNSVSSDAYRAATDGMTDEERRAYEERMPGFDVRRTPSYGVGAFAEYVRRRPGAIRSGHPQTSFSAWGRRARELMRVHDLDSHLGERSPLAALERANAKTLLLGVGYESCTALHLAEYRLRRPPMVRPYRCYELDHGHRVRREFRAPHLDAAPFTRIGLSLDDQPFTRKGTIGQAPARLLPVRAMVRFAVGWMDRNPAR</sequence>
<dbReference type="EC" id="2.3.1.-" evidence="4"/>
<name>A0A285JCW1_9ACTN</name>
<dbReference type="SUPFAM" id="SSF110710">
    <property type="entry name" value="TTHA0583/YokD-like"/>
    <property type="match status" value="1"/>
</dbReference>
<dbReference type="RefSeq" id="WP_245923532.1">
    <property type="nucleotide sequence ID" value="NZ_OBDY01000019.1"/>
</dbReference>
<evidence type="ECO:0000256" key="2">
    <source>
        <dbReference type="ARBA" id="ARBA00022679"/>
    </source>
</evidence>
<dbReference type="EMBL" id="OBDY01000019">
    <property type="protein sequence ID" value="SNY58104.1"/>
    <property type="molecule type" value="Genomic_DNA"/>
</dbReference>
<evidence type="ECO:0000313" key="6">
    <source>
        <dbReference type="Proteomes" id="UP000219612"/>
    </source>
</evidence>
<dbReference type="AlphaFoldDB" id="A0A285JCW1"/>
<dbReference type="InterPro" id="IPR003679">
    <property type="entry name" value="Amioglycoside_AcTrfase"/>
</dbReference>
<dbReference type="Proteomes" id="UP000219612">
    <property type="component" value="Unassembled WGS sequence"/>
</dbReference>
<dbReference type="PANTHER" id="PTHR11104">
    <property type="entry name" value="AMINOGLYCOSIDE N3-ACETYLTRANSFERASE"/>
    <property type="match status" value="1"/>
</dbReference>
<keyword evidence="6" id="KW-1185">Reference proteome</keyword>
<protein>
    <recommendedName>
        <fullName evidence="4">Aminoglycoside N(3)-acetyltransferase</fullName>
        <ecNumber evidence="4">2.3.1.-</ecNumber>
    </recommendedName>
</protein>
<evidence type="ECO:0000313" key="5">
    <source>
        <dbReference type="EMBL" id="SNY58104.1"/>
    </source>
</evidence>
<evidence type="ECO:0000256" key="3">
    <source>
        <dbReference type="ARBA" id="ARBA00023315"/>
    </source>
</evidence>
<dbReference type="GO" id="GO:0046353">
    <property type="term" value="F:aminoglycoside 3-N-acetyltransferase activity"/>
    <property type="evidence" value="ECO:0007669"/>
    <property type="project" value="UniProtKB-EC"/>
</dbReference>
<proteinExistence type="inferred from homology"/>